<organism evidence="1 2">
    <name type="scientific">Naganishia adeliensis</name>
    <dbReference type="NCBI Taxonomy" id="92952"/>
    <lineage>
        <taxon>Eukaryota</taxon>
        <taxon>Fungi</taxon>
        <taxon>Dikarya</taxon>
        <taxon>Basidiomycota</taxon>
        <taxon>Agaricomycotina</taxon>
        <taxon>Tremellomycetes</taxon>
        <taxon>Filobasidiales</taxon>
        <taxon>Filobasidiaceae</taxon>
        <taxon>Naganishia</taxon>
    </lineage>
</organism>
<proteinExistence type="predicted"/>
<sequence length="278" mass="31550">MSRAIFGLDDLRMFTRPRFKNGEDAIQETVHIYCDAKTFAVLEQRFPYWVSNEASRGFTSAGDMTFHIIEPNRLCTIAGIKCIPIEVEHGFNSVPAISSIANDSPRPVDPSKSIVVPYMTLAFLIGDQVLWMTDASIIPRKAWDILHYGLPGTDSQRNSTHDRPKRRLAIAFVDLSEIYPLRSHLSLRTFLQTVDKLEARETYAIGINHTLCHGEIEALGEEVQGVRRAGREDEFLRRVLHSGENIAADEAWDRLKEKKLYFRPSFDGMAVQVEVAEE</sequence>
<gene>
    <name evidence="1" type="ORF">QFC20_005071</name>
</gene>
<name>A0ACC2VSG7_9TREE</name>
<accession>A0ACC2VSG7</accession>
<dbReference type="EMBL" id="JASBWS010000066">
    <property type="protein sequence ID" value="KAJ9102063.1"/>
    <property type="molecule type" value="Genomic_DNA"/>
</dbReference>
<keyword evidence="2" id="KW-1185">Reference proteome</keyword>
<protein>
    <submittedName>
        <fullName evidence="1">Uncharacterized protein</fullName>
    </submittedName>
</protein>
<reference evidence="1" key="1">
    <citation type="submission" date="2023-04" db="EMBL/GenBank/DDBJ databases">
        <title>Draft Genome sequencing of Naganishia species isolated from polar environments using Oxford Nanopore Technology.</title>
        <authorList>
            <person name="Leo P."/>
            <person name="Venkateswaran K."/>
        </authorList>
    </citation>
    <scope>NUCLEOTIDE SEQUENCE</scope>
    <source>
        <strain evidence="1">MNA-CCFEE 5262</strain>
    </source>
</reference>
<dbReference type="Proteomes" id="UP001230649">
    <property type="component" value="Unassembled WGS sequence"/>
</dbReference>
<evidence type="ECO:0000313" key="1">
    <source>
        <dbReference type="EMBL" id="KAJ9102063.1"/>
    </source>
</evidence>
<comment type="caution">
    <text evidence="1">The sequence shown here is derived from an EMBL/GenBank/DDBJ whole genome shotgun (WGS) entry which is preliminary data.</text>
</comment>
<evidence type="ECO:0000313" key="2">
    <source>
        <dbReference type="Proteomes" id="UP001230649"/>
    </source>
</evidence>